<dbReference type="SUPFAM" id="SSF52047">
    <property type="entry name" value="RNI-like"/>
    <property type="match status" value="1"/>
</dbReference>
<dbReference type="OrthoDB" id="265672at2759"/>
<name>A0A836KKY9_9TRYP</name>
<dbReference type="GeneID" id="92514734"/>
<protein>
    <recommendedName>
        <fullName evidence="4">Leucine-rich repeat protein</fullName>
    </recommendedName>
</protein>
<dbReference type="InterPro" id="IPR001611">
    <property type="entry name" value="Leu-rich_rpt"/>
</dbReference>
<dbReference type="Pfam" id="PF13516">
    <property type="entry name" value="LRR_6"/>
    <property type="match status" value="2"/>
</dbReference>
<keyword evidence="3" id="KW-1185">Reference proteome</keyword>
<dbReference type="KEGG" id="lmat:92514734"/>
<organism evidence="2 3">
    <name type="scientific">Leishmania martiniquensis</name>
    <dbReference type="NCBI Taxonomy" id="1580590"/>
    <lineage>
        <taxon>Eukaryota</taxon>
        <taxon>Discoba</taxon>
        <taxon>Euglenozoa</taxon>
        <taxon>Kinetoplastea</taxon>
        <taxon>Metakinetoplastina</taxon>
        <taxon>Trypanosomatida</taxon>
        <taxon>Trypanosomatidae</taxon>
        <taxon>Leishmaniinae</taxon>
        <taxon>Leishmania</taxon>
    </lineage>
</organism>
<sequence length="446" mass="47703">MSSSLVDVYEQACRGAVVRPNSALTRCFAASNQAMPLKVLSLTNNLIGPRGLVALLPVLRECRHTLHSVDLSHNNLGNGSIRMLVLCFANRGFAALRQLELRGNLLTYQGGKCLVHWCAGVQTVKRTNDFREAGAGEAKPRSAAAFPKAAQSDALTPSLFCIQHWCDAADVHIEYIGIEGTAMPEMLQRALQQRIAATIARRKARRLGCTSQQNSRVSASKSGLIADVSGVADTQPQSSTGTDHVKMTASEAILVVAVAHAPTRSPVEWLQDDNSEQQYCDGGSVSVAGDVEADAVTEARKADIPYVLECDTDTNVYRMLAYDDASANGSVPDAAEELDAVKDKSGRLSLSSTAFCTAGPPPTAHLHEEQQPLPRRRARSSMCPASRPEAASQQQELGQLSSPPRATSAFHVLDDWALEAVDDGMSGGGVGKGKDADDLPMWLEDP</sequence>
<feature type="compositionally biased region" description="Polar residues" evidence="1">
    <location>
        <begin position="391"/>
        <end position="405"/>
    </location>
</feature>
<reference evidence="2 3" key="1">
    <citation type="submission" date="2021-03" db="EMBL/GenBank/DDBJ databases">
        <title>Leishmania (Mundinia) martiniquensis Genome sequencing and assembly.</title>
        <authorList>
            <person name="Almutairi H."/>
            <person name="Gatherer D."/>
        </authorList>
    </citation>
    <scope>NUCLEOTIDE SEQUENCE [LARGE SCALE GENOMIC DNA]</scope>
    <source>
        <strain evidence="2">LSCM1</strain>
    </source>
</reference>
<dbReference type="EMBL" id="JAFEUZ010000021">
    <property type="protein sequence ID" value="KAG5479464.1"/>
    <property type="molecule type" value="Genomic_DNA"/>
</dbReference>
<evidence type="ECO:0000313" key="3">
    <source>
        <dbReference type="Proteomes" id="UP000673552"/>
    </source>
</evidence>
<dbReference type="RefSeq" id="XP_067179019.1">
    <property type="nucleotide sequence ID" value="XM_067322222.1"/>
</dbReference>
<evidence type="ECO:0000256" key="1">
    <source>
        <dbReference type="SAM" id="MobiDB-lite"/>
    </source>
</evidence>
<dbReference type="AlphaFoldDB" id="A0A836KKY9"/>
<gene>
    <name evidence="2" type="ORF">LSCM1_04727</name>
</gene>
<evidence type="ECO:0000313" key="2">
    <source>
        <dbReference type="EMBL" id="KAG5479464.1"/>
    </source>
</evidence>
<dbReference type="Proteomes" id="UP000673552">
    <property type="component" value="Chromosome 21"/>
</dbReference>
<comment type="caution">
    <text evidence="2">The sequence shown here is derived from an EMBL/GenBank/DDBJ whole genome shotgun (WGS) entry which is preliminary data.</text>
</comment>
<feature type="region of interest" description="Disordered" evidence="1">
    <location>
        <begin position="352"/>
        <end position="406"/>
    </location>
</feature>
<evidence type="ECO:0008006" key="4">
    <source>
        <dbReference type="Google" id="ProtNLM"/>
    </source>
</evidence>
<feature type="region of interest" description="Disordered" evidence="1">
    <location>
        <begin position="421"/>
        <end position="446"/>
    </location>
</feature>
<dbReference type="InterPro" id="IPR032675">
    <property type="entry name" value="LRR_dom_sf"/>
</dbReference>
<proteinExistence type="predicted"/>
<accession>A0A836KKY9</accession>
<dbReference type="Gene3D" id="3.80.10.10">
    <property type="entry name" value="Ribonuclease Inhibitor"/>
    <property type="match status" value="1"/>
</dbReference>